<dbReference type="AlphaFoldDB" id="A0A1V9DF82"/>
<evidence type="ECO:0000313" key="1">
    <source>
        <dbReference type="EMBL" id="OQP32446.1"/>
    </source>
</evidence>
<sequence>MVDDFFKYRYAWEKFHSAVLSLAGEGSIQERLENAYVFSIIHLRRDNDIPEELHDDFEEIVALMTASNAAEGRVNAAVNAMDELERSSVVGKIIGLYDSLCRYMPKH</sequence>
<organism evidence="1 2">
    <name type="scientific">Pantoea latae</name>
    <dbReference type="NCBI Taxonomy" id="1964541"/>
    <lineage>
        <taxon>Bacteria</taxon>
        <taxon>Pseudomonadati</taxon>
        <taxon>Pseudomonadota</taxon>
        <taxon>Gammaproteobacteria</taxon>
        <taxon>Enterobacterales</taxon>
        <taxon>Erwiniaceae</taxon>
        <taxon>Pantoea</taxon>
    </lineage>
</organism>
<gene>
    <name evidence="1" type="ORF">B2J69_14345</name>
</gene>
<evidence type="ECO:0000313" key="2">
    <source>
        <dbReference type="Proteomes" id="UP000192769"/>
    </source>
</evidence>
<proteinExistence type="predicted"/>
<dbReference type="EMBL" id="MWUE01000022">
    <property type="protein sequence ID" value="OQP32446.1"/>
    <property type="molecule type" value="Genomic_DNA"/>
</dbReference>
<protein>
    <submittedName>
        <fullName evidence="1">Uncharacterized protein</fullName>
    </submittedName>
</protein>
<dbReference type="Proteomes" id="UP000192769">
    <property type="component" value="Unassembled WGS sequence"/>
</dbReference>
<name>A0A1V9DF82_9GAMM</name>
<comment type="caution">
    <text evidence="1">The sequence shown here is derived from an EMBL/GenBank/DDBJ whole genome shotgun (WGS) entry which is preliminary data.</text>
</comment>
<reference evidence="1 2" key="1">
    <citation type="submission" date="2017-02" db="EMBL/GenBank/DDBJ databases">
        <title>Whole genome shotgun sequence of Pantoea agglomerans strain AS1 isolated from a cycad, Zamia floridana in Central Florida, USA.</title>
        <authorList>
            <person name="Lata P."/>
            <person name="Govindarajan S."/>
            <person name="Qi F."/>
            <person name="Li J.-L."/>
            <person name="Maurya S.K."/>
            <person name="Sahoo M.K."/>
        </authorList>
    </citation>
    <scope>NUCLEOTIDE SEQUENCE [LARGE SCALE GENOMIC DNA]</scope>
    <source>
        <strain evidence="1 2">AS1</strain>
    </source>
</reference>
<keyword evidence="2" id="KW-1185">Reference proteome</keyword>
<accession>A0A1V9DF82</accession>